<feature type="region of interest" description="Disordered" evidence="6">
    <location>
        <begin position="192"/>
        <end position="231"/>
    </location>
</feature>
<dbReference type="PANTHER" id="PTHR14152">
    <property type="entry name" value="SQUAMOUS CELL CARCINOMA ANTIGEN RECOGNISED BY CYTOTOXIC T LYMPHOCYTES"/>
    <property type="match status" value="1"/>
</dbReference>
<dbReference type="Pfam" id="PF03343">
    <property type="entry name" value="SART-1"/>
    <property type="match status" value="2"/>
</dbReference>
<dbReference type="InterPro" id="IPR045347">
    <property type="entry name" value="HIND"/>
</dbReference>
<feature type="region of interest" description="Disordered" evidence="6">
    <location>
        <begin position="252"/>
        <end position="291"/>
    </location>
</feature>
<gene>
    <name evidence="7" type="ORF">CYCCA115_LOCUS22490</name>
</gene>
<dbReference type="GO" id="GO:0000481">
    <property type="term" value="P:maturation of 5S rRNA"/>
    <property type="evidence" value="ECO:0007669"/>
    <property type="project" value="TreeGrafter"/>
</dbReference>
<evidence type="ECO:0000313" key="7">
    <source>
        <dbReference type="EMBL" id="CAJ1966904.1"/>
    </source>
</evidence>
<dbReference type="PANTHER" id="PTHR14152:SF5">
    <property type="entry name" value="U4_U6.U5 TRI-SNRNP-ASSOCIATED PROTEIN 1"/>
    <property type="match status" value="1"/>
</dbReference>
<sequence length="752" mass="84290">MPEEVIELSVEETNKLRAELGLAPLRLSREPVPFQSIEEQASRNEISESASKADEVLEMSIDETNKLRDKLGLKPLRSGSGKEVVHKPATNDGAAKEAAARISEARLQRDVQRGAAKTFGSQTLSDDADKSALSWAEKMRQQKDEAPKKSKTKKTTKTNERYDDNDLEGMQVSHKMSELEAGSTTVLTLADAPLLEKNESNKATGLNEAEDTLENDNLRDQKKQQDGLRKKRMLEMGMGRAGGYAGFDDEEFEELGGTLGPSRKERGNLFLGDNEDEDQPSRLGFRLGSTREKEEKITDFDAIQRGKAISLLPTKADVAASDYMTVEEEDAERAKRKLKKDGKFKKKKKKDKKSKKQRRRKMDSDDEEEKVEAPGTQNGNLLQHLEETASAEVTGMRKRRKVDEEESNDHIMTDGDVKEEAREKRARYDDIMDKGNERTRLAFQEKKKPKVEEDWFDEEPDDSFLNAALAKARRLNRLRELNKPKAKGADAVAAALKQSEDAAVKPDHAPSSSGISFSTDDTREFTRAIQARAQQEERSKTKPAPNTSGIKIEIKSAPKDIAPKVEDVEMKEAEEEENLDIHELAKEVDEDDTPALEGTASEAAGVGRGLSSFVSMLKQTGEIKKHAGKEELRGRAKDERNYENYEALDLKKVVKIGRNANDKDKEFAGREIKLEYRDKHGRLLTSKEAYRDLCYQFHGHAGSKKKEDKRLRQIQREQAEARMASKGTTAGTLGALKKTQKATGKAFIVHKT</sequence>
<comment type="similarity">
    <text evidence="2">Belongs to the SNU66/SART1 family.</text>
</comment>
<feature type="compositionally biased region" description="Basic and acidic residues" evidence="6">
    <location>
        <begin position="137"/>
        <end position="148"/>
    </location>
</feature>
<evidence type="ECO:0000256" key="2">
    <source>
        <dbReference type="ARBA" id="ARBA00006076"/>
    </source>
</evidence>
<feature type="compositionally biased region" description="Basic residues" evidence="6">
    <location>
        <begin position="334"/>
        <end position="361"/>
    </location>
</feature>
<dbReference type="GO" id="GO:0046540">
    <property type="term" value="C:U4/U6 x U5 tri-snRNP complex"/>
    <property type="evidence" value="ECO:0007669"/>
    <property type="project" value="InterPro"/>
</dbReference>
<feature type="compositionally biased region" description="Basic and acidic residues" evidence="6">
    <location>
        <begin position="552"/>
        <end position="563"/>
    </location>
</feature>
<name>A0AAD2G9M6_9STRA</name>
<evidence type="ECO:0000256" key="1">
    <source>
        <dbReference type="ARBA" id="ARBA00004123"/>
    </source>
</evidence>
<feature type="compositionally biased region" description="Basic and acidic residues" evidence="6">
    <location>
        <begin position="499"/>
        <end position="508"/>
    </location>
</feature>
<evidence type="ECO:0000313" key="8">
    <source>
        <dbReference type="Proteomes" id="UP001295423"/>
    </source>
</evidence>
<feature type="region of interest" description="Disordered" evidence="6">
    <location>
        <begin position="72"/>
        <end position="170"/>
    </location>
</feature>
<keyword evidence="4" id="KW-0508">mRNA splicing</keyword>
<dbReference type="InterPro" id="IPR005011">
    <property type="entry name" value="SNU66/SART1"/>
</dbReference>
<protein>
    <recommendedName>
        <fullName evidence="9">U4/U6.U5 tri-snRNP-associated protein 1</fullName>
    </recommendedName>
</protein>
<comment type="subcellular location">
    <subcellularLocation>
        <location evidence="1">Nucleus</location>
    </subcellularLocation>
</comment>
<proteinExistence type="inferred from homology"/>
<dbReference type="Pfam" id="PF19252">
    <property type="entry name" value="HIND"/>
    <property type="match status" value="2"/>
</dbReference>
<evidence type="ECO:0008006" key="9">
    <source>
        <dbReference type="Google" id="ProtNLM"/>
    </source>
</evidence>
<evidence type="ECO:0000256" key="5">
    <source>
        <dbReference type="ARBA" id="ARBA00023242"/>
    </source>
</evidence>
<reference evidence="7" key="1">
    <citation type="submission" date="2023-08" db="EMBL/GenBank/DDBJ databases">
        <authorList>
            <person name="Audoor S."/>
            <person name="Bilcke G."/>
        </authorList>
    </citation>
    <scope>NUCLEOTIDE SEQUENCE</scope>
</reference>
<comment type="caution">
    <text evidence="7">The sequence shown here is derived from an EMBL/GenBank/DDBJ whole genome shotgun (WGS) entry which is preliminary data.</text>
</comment>
<feature type="compositionally biased region" description="Basic and acidic residues" evidence="6">
    <location>
        <begin position="216"/>
        <end position="228"/>
    </location>
</feature>
<dbReference type="Proteomes" id="UP001295423">
    <property type="component" value="Unassembled WGS sequence"/>
</dbReference>
<dbReference type="AlphaFoldDB" id="A0AAD2G9M6"/>
<accession>A0AAD2G9M6</accession>
<feature type="compositionally biased region" description="Basic and acidic residues" evidence="6">
    <location>
        <begin position="94"/>
        <end position="112"/>
    </location>
</feature>
<feature type="region of interest" description="Disordered" evidence="6">
    <location>
        <begin position="316"/>
        <end position="430"/>
    </location>
</feature>
<keyword evidence="3" id="KW-0507">mRNA processing</keyword>
<dbReference type="EMBL" id="CAKOGP040002313">
    <property type="protein sequence ID" value="CAJ1966904.1"/>
    <property type="molecule type" value="Genomic_DNA"/>
</dbReference>
<dbReference type="GO" id="GO:0045292">
    <property type="term" value="P:mRNA cis splicing, via spliceosome"/>
    <property type="evidence" value="ECO:0007669"/>
    <property type="project" value="TreeGrafter"/>
</dbReference>
<evidence type="ECO:0000256" key="3">
    <source>
        <dbReference type="ARBA" id="ARBA00022664"/>
    </source>
</evidence>
<feature type="region of interest" description="Disordered" evidence="6">
    <location>
        <begin position="499"/>
        <end position="563"/>
    </location>
</feature>
<keyword evidence="8" id="KW-1185">Reference proteome</keyword>
<keyword evidence="5" id="KW-0539">Nucleus</keyword>
<feature type="compositionally biased region" description="Polar residues" evidence="6">
    <location>
        <begin position="510"/>
        <end position="519"/>
    </location>
</feature>
<feature type="compositionally biased region" description="Basic and acidic residues" evidence="6">
    <location>
        <begin position="408"/>
        <end position="430"/>
    </location>
</feature>
<evidence type="ECO:0000256" key="6">
    <source>
        <dbReference type="SAM" id="MobiDB-lite"/>
    </source>
</evidence>
<organism evidence="7 8">
    <name type="scientific">Cylindrotheca closterium</name>
    <dbReference type="NCBI Taxonomy" id="2856"/>
    <lineage>
        <taxon>Eukaryota</taxon>
        <taxon>Sar</taxon>
        <taxon>Stramenopiles</taxon>
        <taxon>Ochrophyta</taxon>
        <taxon>Bacillariophyta</taxon>
        <taxon>Bacillariophyceae</taxon>
        <taxon>Bacillariophycidae</taxon>
        <taxon>Bacillariales</taxon>
        <taxon>Bacillariaceae</taxon>
        <taxon>Cylindrotheca</taxon>
    </lineage>
</organism>
<evidence type="ECO:0000256" key="4">
    <source>
        <dbReference type="ARBA" id="ARBA00023187"/>
    </source>
</evidence>